<evidence type="ECO:0000313" key="2">
    <source>
        <dbReference type="Proteomes" id="UP001596106"/>
    </source>
</evidence>
<reference evidence="2" key="1">
    <citation type="journal article" date="2019" name="Int. J. Syst. Evol. Microbiol.">
        <title>The Global Catalogue of Microorganisms (GCM) 10K type strain sequencing project: providing services to taxonomists for standard genome sequencing and annotation.</title>
        <authorList>
            <consortium name="The Broad Institute Genomics Platform"/>
            <consortium name="The Broad Institute Genome Sequencing Center for Infectious Disease"/>
            <person name="Wu L."/>
            <person name="Ma J."/>
        </authorList>
    </citation>
    <scope>NUCLEOTIDE SEQUENCE [LARGE SCALE GENOMIC DNA]</scope>
    <source>
        <strain evidence="2">CCUG 55250</strain>
    </source>
</reference>
<comment type="caution">
    <text evidence="1">The sequence shown here is derived from an EMBL/GenBank/DDBJ whole genome shotgun (WGS) entry which is preliminary data.</text>
</comment>
<accession>A0ABW0IIJ8</accession>
<organism evidence="1 2">
    <name type="scientific">Larkinella bovis</name>
    <dbReference type="NCBI Taxonomy" id="683041"/>
    <lineage>
        <taxon>Bacteria</taxon>
        <taxon>Pseudomonadati</taxon>
        <taxon>Bacteroidota</taxon>
        <taxon>Cytophagia</taxon>
        <taxon>Cytophagales</taxon>
        <taxon>Spirosomataceae</taxon>
        <taxon>Larkinella</taxon>
    </lineage>
</organism>
<dbReference type="InterPro" id="IPR024524">
    <property type="entry name" value="DUF3800"/>
</dbReference>
<evidence type="ECO:0000313" key="1">
    <source>
        <dbReference type="EMBL" id="MFC5412385.1"/>
    </source>
</evidence>
<keyword evidence="2" id="KW-1185">Reference proteome</keyword>
<dbReference type="Pfam" id="PF12686">
    <property type="entry name" value="DUF3800"/>
    <property type="match status" value="1"/>
</dbReference>
<dbReference type="EMBL" id="JBHSMA010000012">
    <property type="protein sequence ID" value="MFC5412385.1"/>
    <property type="molecule type" value="Genomic_DNA"/>
</dbReference>
<sequence>MQIMYVDESGDPGTSKFGSEHFILSGLIISDEYWRDSLSRLKEFRQHLKKTTGLLITTELHAAELVRIKKIEAYRKIRKPVRVGIINQFIQQIPIIFSSASVINICLHKKQFPKDTNFQELAWSRLIQRYDTYLKKQVKDRGIIVSDETDGAIIRKLLRKMRVYNPVPSHYTGSHNVPTDNIIEDIFTRSSQHSLFIQAVDFIAHSLYRKEFPKGSYRKYGLEKSFDNLEPILLKAASKGDPLGIVRK</sequence>
<gene>
    <name evidence="1" type="ORF">ACFPMF_23880</name>
</gene>
<protein>
    <submittedName>
        <fullName evidence="1">DUF3800 domain-containing protein</fullName>
    </submittedName>
</protein>
<dbReference type="Proteomes" id="UP001596106">
    <property type="component" value="Unassembled WGS sequence"/>
</dbReference>
<proteinExistence type="predicted"/>
<name>A0ABW0IIJ8_9BACT</name>
<dbReference type="RefSeq" id="WP_379849843.1">
    <property type="nucleotide sequence ID" value="NZ_JBHSMA010000012.1"/>
</dbReference>